<feature type="transmembrane region" description="Helical" evidence="1">
    <location>
        <begin position="92"/>
        <end position="116"/>
    </location>
</feature>
<evidence type="ECO:0008006" key="4">
    <source>
        <dbReference type="Google" id="ProtNLM"/>
    </source>
</evidence>
<sequence length="199" mass="23485">MNSDPLTLVSNHEDELIKRRNKGRLFVTLVLCSIPLLDASFVIFCLCLNKFSSLFGMINFFCIFYILVAIATTLTGYYGVFRQNHSALRTSINLFTLQNLLILFISGSLFFLFLSFRHFFNEHHAPQFMKYFETHRGFGIFIFVFNILIRLTNLFLTWYCGELEAAFEVLNRLKHFKENLPNDNEHFQIDIKDDFEQIY</sequence>
<accession>A0A976M6H4</accession>
<dbReference type="AlphaFoldDB" id="A0A976M6H4"/>
<dbReference type="EMBL" id="CP056067">
    <property type="protein sequence ID" value="UKJ89336.1"/>
    <property type="molecule type" value="Genomic_DNA"/>
</dbReference>
<keyword evidence="1" id="KW-1133">Transmembrane helix</keyword>
<keyword evidence="1" id="KW-0472">Membrane</keyword>
<proteinExistence type="predicted"/>
<dbReference type="Proteomes" id="UP000244803">
    <property type="component" value="Chromosome 4"/>
</dbReference>
<dbReference type="OrthoDB" id="360233at2759"/>
<protein>
    <recommendedName>
        <fullName evidence="4">Transmembrane protein</fullName>
    </recommendedName>
</protein>
<feature type="transmembrane region" description="Helical" evidence="1">
    <location>
        <begin position="25"/>
        <end position="48"/>
    </location>
</feature>
<name>A0A976M6H4_THEOR</name>
<gene>
    <name evidence="2" type="ORF">MACJ_002584</name>
</gene>
<keyword evidence="1" id="KW-0812">Transmembrane</keyword>
<evidence type="ECO:0000313" key="3">
    <source>
        <dbReference type="Proteomes" id="UP000244803"/>
    </source>
</evidence>
<feature type="transmembrane region" description="Helical" evidence="1">
    <location>
        <begin position="137"/>
        <end position="159"/>
    </location>
</feature>
<reference evidence="2" key="1">
    <citation type="submission" date="2022-07" db="EMBL/GenBank/DDBJ databases">
        <title>Evaluation of T. orientalis genome assembly methods using nanopore sequencing and analysis of variation between genomes.</title>
        <authorList>
            <person name="Yam J."/>
            <person name="Micallef M.L."/>
            <person name="Liu M."/>
            <person name="Djordjevic S.P."/>
            <person name="Bogema D.R."/>
            <person name="Jenkins C."/>
        </authorList>
    </citation>
    <scope>NUCLEOTIDE SEQUENCE</scope>
    <source>
        <strain evidence="2">Fish Creek</strain>
    </source>
</reference>
<organism evidence="2 3">
    <name type="scientific">Theileria orientalis</name>
    <dbReference type="NCBI Taxonomy" id="68886"/>
    <lineage>
        <taxon>Eukaryota</taxon>
        <taxon>Sar</taxon>
        <taxon>Alveolata</taxon>
        <taxon>Apicomplexa</taxon>
        <taxon>Aconoidasida</taxon>
        <taxon>Piroplasmida</taxon>
        <taxon>Theileriidae</taxon>
        <taxon>Theileria</taxon>
    </lineage>
</organism>
<evidence type="ECO:0000256" key="1">
    <source>
        <dbReference type="SAM" id="Phobius"/>
    </source>
</evidence>
<evidence type="ECO:0000313" key="2">
    <source>
        <dbReference type="EMBL" id="UKJ89336.1"/>
    </source>
</evidence>
<feature type="transmembrane region" description="Helical" evidence="1">
    <location>
        <begin position="60"/>
        <end position="80"/>
    </location>
</feature>